<accession>A0ABT8KYU3</accession>
<proteinExistence type="predicted"/>
<protein>
    <submittedName>
        <fullName evidence="1">Uncharacterized protein</fullName>
    </submittedName>
</protein>
<gene>
    <name evidence="1" type="ORF">QQ020_01220</name>
</gene>
<dbReference type="EMBL" id="JAUJEB010000001">
    <property type="protein sequence ID" value="MDN5210637.1"/>
    <property type="molecule type" value="Genomic_DNA"/>
</dbReference>
<dbReference type="RefSeq" id="WP_346755980.1">
    <property type="nucleotide sequence ID" value="NZ_JAUJEB010000001.1"/>
</dbReference>
<evidence type="ECO:0000313" key="1">
    <source>
        <dbReference type="EMBL" id="MDN5210637.1"/>
    </source>
</evidence>
<evidence type="ECO:0000313" key="2">
    <source>
        <dbReference type="Proteomes" id="UP001172083"/>
    </source>
</evidence>
<dbReference type="Proteomes" id="UP001172083">
    <property type="component" value="Unassembled WGS sequence"/>
</dbReference>
<name>A0ABT8KYU3_9BACT</name>
<comment type="caution">
    <text evidence="1">The sequence shown here is derived from an EMBL/GenBank/DDBJ whole genome shotgun (WGS) entry which is preliminary data.</text>
</comment>
<organism evidence="1 2">
    <name type="scientific">Agaribacillus aureus</name>
    <dbReference type="NCBI Taxonomy" id="3051825"/>
    <lineage>
        <taxon>Bacteria</taxon>
        <taxon>Pseudomonadati</taxon>
        <taxon>Bacteroidota</taxon>
        <taxon>Cytophagia</taxon>
        <taxon>Cytophagales</taxon>
        <taxon>Splendidivirgaceae</taxon>
        <taxon>Agaribacillus</taxon>
    </lineage>
</organism>
<sequence length="130" mass="14183">MKVDTVNINPGNVTEQVMFEDSFGGTQTGSPENFTSEISIGNEICWQAIPRDAQTGDTVTIDKITYEADTNILGVTELLCNCQGHVAGNALHGTEGDEQEYGVYFTVTRGTEPPVQFFIDPKLKIHNTTP</sequence>
<keyword evidence="2" id="KW-1185">Reference proteome</keyword>
<reference evidence="1" key="1">
    <citation type="submission" date="2023-06" db="EMBL/GenBank/DDBJ databases">
        <title>Genomic of Agaribacillus aureum.</title>
        <authorList>
            <person name="Wang G."/>
        </authorList>
    </citation>
    <scope>NUCLEOTIDE SEQUENCE</scope>
    <source>
        <strain evidence="1">BMA12</strain>
    </source>
</reference>